<reference evidence="2" key="1">
    <citation type="submission" date="2015-03" db="EMBL/GenBank/DDBJ databases">
        <authorList>
            <consortium name="Pathogen Informatics"/>
        </authorList>
    </citation>
    <scope>NUCLEOTIDE SEQUENCE [LARGE SCALE GENOMIC DNA]</scope>
    <source>
        <strain evidence="2">N09902308</strain>
    </source>
</reference>
<proteinExistence type="predicted"/>
<sequence>MSANTCGFRVAAALASRVPHSCSWSSTLLRVIELRFSLMSLAYSGSAALSFSILIDSRPTRSRLGRSLEEFASV</sequence>
<comment type="caution">
    <text evidence="1">The sequence shown here is derived from an EMBL/GenBank/DDBJ whole genome shotgun (WGS) entry which is preliminary data.</text>
</comment>
<evidence type="ECO:0000313" key="1">
    <source>
        <dbReference type="EMBL" id="CPB96180.1"/>
    </source>
</evidence>
<evidence type="ECO:0000313" key="2">
    <source>
        <dbReference type="Proteomes" id="UP000039021"/>
    </source>
</evidence>
<organism evidence="1 2">
    <name type="scientific">Mycobacterium tuberculosis</name>
    <dbReference type="NCBI Taxonomy" id="1773"/>
    <lineage>
        <taxon>Bacteria</taxon>
        <taxon>Bacillati</taxon>
        <taxon>Actinomycetota</taxon>
        <taxon>Actinomycetes</taxon>
        <taxon>Mycobacteriales</taxon>
        <taxon>Mycobacteriaceae</taxon>
        <taxon>Mycobacterium</taxon>
        <taxon>Mycobacterium tuberculosis complex</taxon>
    </lineage>
</organism>
<accession>A0A916LHB3</accession>
<dbReference type="EMBL" id="CSBK01004512">
    <property type="protein sequence ID" value="CPB96180.1"/>
    <property type="molecule type" value="Genomic_DNA"/>
</dbReference>
<protein>
    <submittedName>
        <fullName evidence="1">Uncharacterized protein</fullName>
    </submittedName>
</protein>
<dbReference type="AlphaFoldDB" id="A0A916LHB3"/>
<dbReference type="Proteomes" id="UP000039021">
    <property type="component" value="Unassembled WGS sequence"/>
</dbReference>
<gene>
    <name evidence="1" type="ORF">ERS007739_05489</name>
</gene>
<name>A0A916LHB3_MYCTX</name>